<feature type="domain" description="N-acetyltransferase" evidence="3">
    <location>
        <begin position="5"/>
        <end position="146"/>
    </location>
</feature>
<evidence type="ECO:0000259" key="3">
    <source>
        <dbReference type="PROSITE" id="PS51186"/>
    </source>
</evidence>
<dbReference type="Pfam" id="PF00583">
    <property type="entry name" value="Acetyltransf_1"/>
    <property type="match status" value="1"/>
</dbReference>
<organism evidence="4 5">
    <name type="scientific">Methanocella arvoryzae (strain DSM 22066 / NBRC 105507 / MRE50)</name>
    <dbReference type="NCBI Taxonomy" id="351160"/>
    <lineage>
        <taxon>Archaea</taxon>
        <taxon>Methanobacteriati</taxon>
        <taxon>Methanobacteriota</taxon>
        <taxon>Stenosarchaea group</taxon>
        <taxon>Methanomicrobia</taxon>
        <taxon>Methanocellales</taxon>
        <taxon>Methanocellaceae</taxon>
        <taxon>Methanocella</taxon>
    </lineage>
</organism>
<dbReference type="CDD" id="cd04301">
    <property type="entry name" value="NAT_SF"/>
    <property type="match status" value="1"/>
</dbReference>
<dbReference type="OrthoDB" id="43754at2157"/>
<keyword evidence="2" id="KW-0012">Acyltransferase</keyword>
<protein>
    <submittedName>
        <fullName evidence="4">Predicted acetyltransferase (GNAT family)</fullName>
    </submittedName>
</protein>
<keyword evidence="1" id="KW-0808">Transferase</keyword>
<gene>
    <name evidence="4" type="ORF">RCIX281</name>
</gene>
<dbReference type="InterPro" id="IPR016181">
    <property type="entry name" value="Acyl_CoA_acyltransferase"/>
</dbReference>
<dbReference type="eggNOG" id="arCOG00833">
    <property type="taxonomic scope" value="Archaea"/>
</dbReference>
<dbReference type="Proteomes" id="UP000000663">
    <property type="component" value="Chromosome"/>
</dbReference>
<dbReference type="InterPro" id="IPR000182">
    <property type="entry name" value="GNAT_dom"/>
</dbReference>
<name>Q0W795_METAR</name>
<keyword evidence="5" id="KW-1185">Reference proteome</keyword>
<evidence type="ECO:0000313" key="5">
    <source>
        <dbReference type="Proteomes" id="UP000000663"/>
    </source>
</evidence>
<dbReference type="GeneID" id="5143393"/>
<dbReference type="PANTHER" id="PTHR42919">
    <property type="entry name" value="N-ALPHA-ACETYLTRANSFERASE"/>
    <property type="match status" value="1"/>
</dbReference>
<proteinExistence type="predicted"/>
<reference evidence="4 5" key="1">
    <citation type="journal article" date="2006" name="Science">
        <title>Genome of rice cluster I archaea -- the key methane producers in the rice rhizosphere.</title>
        <authorList>
            <person name="Erkel C."/>
            <person name="Kube M."/>
            <person name="Reinhardt R."/>
            <person name="Liesack W."/>
        </authorList>
    </citation>
    <scope>NUCLEOTIDE SEQUENCE [LARGE SCALE GENOMIC DNA]</scope>
    <source>
        <strain evidence="5">DSM 22066 / NBRC 105507 / MRE50</strain>
    </source>
</reference>
<evidence type="ECO:0000256" key="2">
    <source>
        <dbReference type="ARBA" id="ARBA00023315"/>
    </source>
</evidence>
<dbReference type="SUPFAM" id="SSF55729">
    <property type="entry name" value="Acyl-CoA N-acyltransferases (Nat)"/>
    <property type="match status" value="1"/>
</dbReference>
<evidence type="ECO:0000313" key="4">
    <source>
        <dbReference type="EMBL" id="CAJ35748.1"/>
    </source>
</evidence>
<dbReference type="GO" id="GO:0008080">
    <property type="term" value="F:N-acetyltransferase activity"/>
    <property type="evidence" value="ECO:0007669"/>
    <property type="project" value="InterPro"/>
</dbReference>
<dbReference type="NCBIfam" id="TIGR01575">
    <property type="entry name" value="rimI"/>
    <property type="match status" value="1"/>
</dbReference>
<dbReference type="Gene3D" id="3.40.630.30">
    <property type="match status" value="1"/>
</dbReference>
<dbReference type="PROSITE" id="PS51186">
    <property type="entry name" value="GNAT"/>
    <property type="match status" value="1"/>
</dbReference>
<dbReference type="EMBL" id="AM114193">
    <property type="protein sequence ID" value="CAJ35748.1"/>
    <property type="molecule type" value="Genomic_DNA"/>
</dbReference>
<dbReference type="KEGG" id="rci:RCIX281"/>
<dbReference type="PANTHER" id="PTHR42919:SF8">
    <property type="entry name" value="N-ALPHA-ACETYLTRANSFERASE 50"/>
    <property type="match status" value="1"/>
</dbReference>
<accession>Q0W795</accession>
<dbReference type="InterPro" id="IPR006464">
    <property type="entry name" value="AcTrfase_RimI/Ard1"/>
</dbReference>
<dbReference type="STRING" id="351160.RCIX281"/>
<sequence length="152" mass="17587">MTILIHIRPFELDDSRTILEMEEEIFHEPNPVLYSVIENYPTEGFLVAEYDGVVCGYLVGALIMDEARVLLLAVKEGYRKKKVGTSLMEYYIDTVRSRANLIRLEVRVNNLGAQTFYFKLGFKFLGVVSKYYRNGDNAYIMLKPLDQLTLFL</sequence>
<dbReference type="RefSeq" id="WP_012036751.1">
    <property type="nucleotide sequence ID" value="NC_009464.1"/>
</dbReference>
<dbReference type="InterPro" id="IPR051556">
    <property type="entry name" value="N-term/lysine_N-AcTrnsfr"/>
</dbReference>
<evidence type="ECO:0000256" key="1">
    <source>
        <dbReference type="ARBA" id="ARBA00022679"/>
    </source>
</evidence>
<dbReference type="AlphaFoldDB" id="Q0W795"/>